<gene>
    <name evidence="2" type="ORF">EEDITHA_LOCUS18224</name>
</gene>
<organism evidence="2 3">
    <name type="scientific">Euphydryas editha</name>
    <name type="common">Edith's checkerspot</name>
    <dbReference type="NCBI Taxonomy" id="104508"/>
    <lineage>
        <taxon>Eukaryota</taxon>
        <taxon>Metazoa</taxon>
        <taxon>Ecdysozoa</taxon>
        <taxon>Arthropoda</taxon>
        <taxon>Hexapoda</taxon>
        <taxon>Insecta</taxon>
        <taxon>Pterygota</taxon>
        <taxon>Neoptera</taxon>
        <taxon>Endopterygota</taxon>
        <taxon>Lepidoptera</taxon>
        <taxon>Glossata</taxon>
        <taxon>Ditrysia</taxon>
        <taxon>Papilionoidea</taxon>
        <taxon>Nymphalidae</taxon>
        <taxon>Nymphalinae</taxon>
        <taxon>Euphydryas</taxon>
    </lineage>
</organism>
<name>A0AAU9UYU2_EUPED</name>
<proteinExistence type="predicted"/>
<comment type="caution">
    <text evidence="2">The sequence shown here is derived from an EMBL/GenBank/DDBJ whole genome shotgun (WGS) entry which is preliminary data.</text>
</comment>
<reference evidence="2" key="1">
    <citation type="submission" date="2022-03" db="EMBL/GenBank/DDBJ databases">
        <authorList>
            <person name="Tunstrom K."/>
        </authorList>
    </citation>
    <scope>NUCLEOTIDE SEQUENCE</scope>
</reference>
<keyword evidence="3" id="KW-1185">Reference proteome</keyword>
<dbReference type="Proteomes" id="UP001153954">
    <property type="component" value="Unassembled WGS sequence"/>
</dbReference>
<evidence type="ECO:0000256" key="1">
    <source>
        <dbReference type="SAM" id="MobiDB-lite"/>
    </source>
</evidence>
<protein>
    <submittedName>
        <fullName evidence="2">Uncharacterized protein</fullName>
    </submittedName>
</protein>
<sequence>MNRRMRFDPISKNLPWQKYNDHQNYIASHLTHPGPGGNKTDTQCSPPSKRDERLEGGSSCDVTKQPVSPTIPLIRFSFSARYVNGSCCESKQNQSVIVLLP</sequence>
<feature type="region of interest" description="Disordered" evidence="1">
    <location>
        <begin position="27"/>
        <end position="63"/>
    </location>
</feature>
<dbReference type="AlphaFoldDB" id="A0AAU9UYU2"/>
<evidence type="ECO:0000313" key="2">
    <source>
        <dbReference type="EMBL" id="CAH2103754.1"/>
    </source>
</evidence>
<dbReference type="EMBL" id="CAKOGL010000026">
    <property type="protein sequence ID" value="CAH2103754.1"/>
    <property type="molecule type" value="Genomic_DNA"/>
</dbReference>
<evidence type="ECO:0000313" key="3">
    <source>
        <dbReference type="Proteomes" id="UP001153954"/>
    </source>
</evidence>
<accession>A0AAU9UYU2</accession>